<comment type="caution">
    <text evidence="1">The sequence shown here is derived from an EMBL/GenBank/DDBJ whole genome shotgun (WGS) entry which is preliminary data.</text>
</comment>
<gene>
    <name evidence="1" type="ORF">PI95_016445</name>
</gene>
<dbReference type="AlphaFoldDB" id="A0A846HBN4"/>
<accession>A0A846HBN4</accession>
<organism evidence="1 2">
    <name type="scientific">Hassallia byssoidea VB512170</name>
    <dbReference type="NCBI Taxonomy" id="1304833"/>
    <lineage>
        <taxon>Bacteria</taxon>
        <taxon>Bacillati</taxon>
        <taxon>Cyanobacteriota</taxon>
        <taxon>Cyanophyceae</taxon>
        <taxon>Nostocales</taxon>
        <taxon>Tolypothrichaceae</taxon>
        <taxon>Hassallia</taxon>
    </lineage>
</organism>
<dbReference type="EMBL" id="JTCM02000034">
    <property type="protein sequence ID" value="NEU74104.1"/>
    <property type="molecule type" value="Genomic_DNA"/>
</dbReference>
<keyword evidence="2" id="KW-1185">Reference proteome</keyword>
<dbReference type="Proteomes" id="UP000031549">
    <property type="component" value="Unassembled WGS sequence"/>
</dbReference>
<name>A0A846HBN4_9CYAN</name>
<proteinExistence type="predicted"/>
<evidence type="ECO:0000313" key="1">
    <source>
        <dbReference type="EMBL" id="NEU74104.1"/>
    </source>
</evidence>
<sequence>MPYTFYLFKDSIFHSINKWGIGHWALGIGNERFVPFPITHYPLPIPHSPLPIPHSPLPITHYPSSPADGHNSAN</sequence>
<reference evidence="1 2" key="1">
    <citation type="journal article" date="2015" name="Genome Announc.">
        <title>Draft Genome Sequence of Cyanobacterium Hassallia byssoidea Strain VB512170, Isolated from Monuments in India.</title>
        <authorList>
            <person name="Singh D."/>
            <person name="Chandrababunaidu M.M."/>
            <person name="Panda A."/>
            <person name="Sen D."/>
            <person name="Bhattacharyya S."/>
            <person name="Adhikary S.P."/>
            <person name="Tripathy S."/>
        </authorList>
    </citation>
    <scope>NUCLEOTIDE SEQUENCE [LARGE SCALE GENOMIC DNA]</scope>
    <source>
        <strain evidence="1 2">VB512170</strain>
    </source>
</reference>
<evidence type="ECO:0000313" key="2">
    <source>
        <dbReference type="Proteomes" id="UP000031549"/>
    </source>
</evidence>
<protein>
    <submittedName>
        <fullName evidence="1">Uncharacterized protein</fullName>
    </submittedName>
</protein>